<evidence type="ECO:0000256" key="1">
    <source>
        <dbReference type="ARBA" id="ARBA00013068"/>
    </source>
</evidence>
<evidence type="ECO:0000256" key="3">
    <source>
        <dbReference type="ARBA" id="ARBA00023270"/>
    </source>
</evidence>
<dbReference type="EC" id="4.1.2.13" evidence="1"/>
<evidence type="ECO:0000313" key="6">
    <source>
        <dbReference type="EMBL" id="NBI33808.1"/>
    </source>
</evidence>
<dbReference type="PIRSF" id="PIRSF038992">
    <property type="entry name" value="Aldolase_Ia"/>
    <property type="match status" value="1"/>
</dbReference>
<dbReference type="InterPro" id="IPR002915">
    <property type="entry name" value="DeoC/FbaB/LacD_aldolase"/>
</dbReference>
<dbReference type="GO" id="GO:0006096">
    <property type="term" value="P:glycolytic process"/>
    <property type="evidence" value="ECO:0007669"/>
    <property type="project" value="UniProtKB-KW"/>
</dbReference>
<dbReference type="PANTHER" id="PTHR47916">
    <property type="entry name" value="FRUCTOSE-BISPHOSPHATE ALDOLASE CLASS 1"/>
    <property type="match status" value="1"/>
</dbReference>
<dbReference type="SMART" id="SM01133">
    <property type="entry name" value="DeoC"/>
    <property type="match status" value="1"/>
</dbReference>
<dbReference type="InterPro" id="IPR050456">
    <property type="entry name" value="DeoC/FbaB_aldolase"/>
</dbReference>
<reference evidence="6" key="1">
    <citation type="submission" date="2018-08" db="EMBL/GenBank/DDBJ databases">
        <title>Murine metabolic-syndrome-specific gut microbial biobank.</title>
        <authorList>
            <person name="Liu C."/>
        </authorList>
    </citation>
    <scope>NUCLEOTIDE SEQUENCE [LARGE SCALE GENOMIC DNA]</scope>
    <source>
        <strain evidence="6">Z82</strain>
    </source>
</reference>
<comment type="caution">
    <text evidence="6">The sequence shown here is derived from an EMBL/GenBank/DDBJ whole genome shotgun (WGS) entry which is preliminary data.</text>
</comment>
<feature type="active site" description="Proton donor" evidence="5">
    <location>
        <position position="178"/>
    </location>
</feature>
<evidence type="ECO:0000256" key="2">
    <source>
        <dbReference type="ARBA" id="ARBA00023239"/>
    </source>
</evidence>
<organism evidence="6">
    <name type="scientific">Muribaculaceae bacterium Z82</name>
    <dbReference type="NCBI Taxonomy" id="2304548"/>
    <lineage>
        <taxon>Bacteria</taxon>
        <taxon>Pseudomonadati</taxon>
        <taxon>Bacteroidota</taxon>
        <taxon>Bacteroidia</taxon>
        <taxon>Bacteroidales</taxon>
        <taxon>Muribaculaceae</taxon>
    </lineage>
</organism>
<accession>A0A7C9NBL1</accession>
<keyword evidence="3" id="KW-0704">Schiff base</keyword>
<keyword evidence="2" id="KW-0456">Lyase</keyword>
<gene>
    <name evidence="6" type="ORF">D1639_01905</name>
</gene>
<comment type="similarity">
    <text evidence="4">Belongs to the DeoC/FbaB aldolase family. FbaB subfamily.</text>
</comment>
<evidence type="ECO:0000256" key="4">
    <source>
        <dbReference type="ARBA" id="ARBA00049653"/>
    </source>
</evidence>
<dbReference type="Pfam" id="PF01791">
    <property type="entry name" value="DeoC"/>
    <property type="match status" value="1"/>
</dbReference>
<dbReference type="InterPro" id="IPR013785">
    <property type="entry name" value="Aldolase_TIM"/>
</dbReference>
<name>A0A7C9NBL1_9BACT</name>
<feature type="active site" description="Schiff-base intermediate with dihydroxyacetone-P" evidence="5">
    <location>
        <position position="209"/>
    </location>
</feature>
<evidence type="ECO:0000256" key="5">
    <source>
        <dbReference type="PIRSR" id="PIRSR038992-1"/>
    </source>
</evidence>
<dbReference type="AlphaFoldDB" id="A0A7C9NBL1"/>
<dbReference type="PANTHER" id="PTHR47916:SF4">
    <property type="entry name" value="FRUCTOSE-BISPHOSPHATE ALDOLASE CLASS 1"/>
    <property type="match status" value="1"/>
</dbReference>
<dbReference type="GO" id="GO:0004332">
    <property type="term" value="F:fructose-bisphosphate aldolase activity"/>
    <property type="evidence" value="ECO:0007669"/>
    <property type="project" value="UniProtKB-EC"/>
</dbReference>
<dbReference type="NCBIfam" id="NF005321">
    <property type="entry name" value="PRK06852.1"/>
    <property type="match status" value="1"/>
</dbReference>
<dbReference type="SUPFAM" id="SSF51569">
    <property type="entry name" value="Aldolase"/>
    <property type="match status" value="1"/>
</dbReference>
<dbReference type="Gene3D" id="3.20.20.70">
    <property type="entry name" value="Aldolase class I"/>
    <property type="match status" value="1"/>
</dbReference>
<protein>
    <recommendedName>
        <fullName evidence="1">fructose-bisphosphate aldolase</fullName>
        <ecNumber evidence="1">4.1.2.13</ecNumber>
    </recommendedName>
</protein>
<sequence>MPKITRDQVRVPVDVMPESRDEYIENYMKATQGTGRLMLFACDQKVEHLNKDFYGKGIDIADADPQHLFEIGKQGVVGVLAGQRGLIAQYAADYPEINYLVKMNSKTNLVDTDQEDPYSPQLYDLEAVLAMREAGVNIVGLGYTIYLGSEYEATMMAEAGNLIAQAHANGLLVVLWIYPRGTAVKKEKDPDLIAGAAGVALCLGADFVKVNPPKPEGDDACTPFEALKIASMAAGRTGLVCAGGSTVDAHTFLDQLYNQIHVGGACGNATGRNIHQRSLDEAVRLTKAISAITLADYDVDHAMKVFNGEEDFTLAMI</sequence>
<dbReference type="EMBL" id="QWKH01000007">
    <property type="protein sequence ID" value="NBI33808.1"/>
    <property type="molecule type" value="Genomic_DNA"/>
</dbReference>
<dbReference type="InterPro" id="IPR041720">
    <property type="entry name" value="FbaB-like"/>
</dbReference>
<proteinExistence type="inferred from homology"/>